<dbReference type="AlphaFoldDB" id="A0A9P6U824"/>
<dbReference type="Gene3D" id="3.40.50.10420">
    <property type="entry name" value="NagB/RpiA/CoA transferase-like"/>
    <property type="match status" value="1"/>
</dbReference>
<sequence length="234" mass="25507">MTRPENSFANHTLAAFVANDEKVTYLADHPYTKAASEERINIAKAGIEAKGHKVHVVADKDEAFELIKSLIPAGASVNTAHSTTLEEIGFIDYLKGENPWNNVRGQVLAEKDPAKQNEIRRLVGSTADYFLTSMAAITEAGELAHADQTGTKVGAVSFSAGKVIVVASSNKIVKDLDEAWKRVTEFCEPLAAAYSREVFKFNGMTIGNYQVIHSANPFNPDRIQVILIKEALGF</sequence>
<dbReference type="PANTHER" id="PTHR36179">
    <property type="entry name" value="LUD_DOM DOMAIN-CONTAINING PROTEIN"/>
    <property type="match status" value="1"/>
</dbReference>
<name>A0A9P6U824_9FUNG</name>
<gene>
    <name evidence="2" type="ORF">DFQ27_001878</name>
</gene>
<dbReference type="PANTHER" id="PTHR36179:SF2">
    <property type="entry name" value="LUD DOMAIN-CONTAINING PROTEIN"/>
    <property type="match status" value="1"/>
</dbReference>
<dbReference type="SUPFAM" id="SSF100950">
    <property type="entry name" value="NagB/RpiA/CoA transferase-like"/>
    <property type="match status" value="1"/>
</dbReference>
<reference evidence="2" key="1">
    <citation type="journal article" date="2020" name="Fungal Divers.">
        <title>Resolving the Mortierellaceae phylogeny through synthesis of multi-gene phylogenetics and phylogenomics.</title>
        <authorList>
            <person name="Vandepol N."/>
            <person name="Liber J."/>
            <person name="Desiro A."/>
            <person name="Na H."/>
            <person name="Kennedy M."/>
            <person name="Barry K."/>
            <person name="Grigoriev I.V."/>
            <person name="Miller A.N."/>
            <person name="O'Donnell K."/>
            <person name="Stajich J.E."/>
            <person name="Bonito G."/>
        </authorList>
    </citation>
    <scope>NUCLEOTIDE SEQUENCE</scope>
    <source>
        <strain evidence="2">BC1065</strain>
    </source>
</reference>
<dbReference type="InterPro" id="IPR024185">
    <property type="entry name" value="FTHF_cligase-like_sf"/>
</dbReference>
<dbReference type="Pfam" id="PF02589">
    <property type="entry name" value="LUD_dom"/>
    <property type="match status" value="1"/>
</dbReference>
<dbReference type="Proteomes" id="UP000807716">
    <property type="component" value="Unassembled WGS sequence"/>
</dbReference>
<protein>
    <recommendedName>
        <fullName evidence="1">LUD domain-containing protein</fullName>
    </recommendedName>
</protein>
<evidence type="ECO:0000259" key="1">
    <source>
        <dbReference type="Pfam" id="PF02589"/>
    </source>
</evidence>
<dbReference type="InterPro" id="IPR037171">
    <property type="entry name" value="NagB/RpiA_transferase-like"/>
</dbReference>
<feature type="domain" description="LUD" evidence="1">
    <location>
        <begin position="43"/>
        <end position="228"/>
    </location>
</feature>
<organism evidence="2 3">
    <name type="scientific">Actinomortierella ambigua</name>
    <dbReference type="NCBI Taxonomy" id="1343610"/>
    <lineage>
        <taxon>Eukaryota</taxon>
        <taxon>Fungi</taxon>
        <taxon>Fungi incertae sedis</taxon>
        <taxon>Mucoromycota</taxon>
        <taxon>Mortierellomycotina</taxon>
        <taxon>Mortierellomycetes</taxon>
        <taxon>Mortierellales</taxon>
        <taxon>Mortierellaceae</taxon>
        <taxon>Actinomortierella</taxon>
    </lineage>
</organism>
<keyword evidence="3" id="KW-1185">Reference proteome</keyword>
<proteinExistence type="predicted"/>
<accession>A0A9P6U824</accession>
<dbReference type="EMBL" id="JAAAJB010000167">
    <property type="protein sequence ID" value="KAG0263192.1"/>
    <property type="molecule type" value="Genomic_DNA"/>
</dbReference>
<evidence type="ECO:0000313" key="2">
    <source>
        <dbReference type="EMBL" id="KAG0263192.1"/>
    </source>
</evidence>
<dbReference type="InterPro" id="IPR003741">
    <property type="entry name" value="LUD_dom"/>
</dbReference>
<comment type="caution">
    <text evidence="2">The sequence shown here is derived from an EMBL/GenBank/DDBJ whole genome shotgun (WGS) entry which is preliminary data.</text>
</comment>
<dbReference type="OrthoDB" id="15060at2759"/>
<evidence type="ECO:0000313" key="3">
    <source>
        <dbReference type="Proteomes" id="UP000807716"/>
    </source>
</evidence>